<dbReference type="Gene3D" id="3.30.465.10">
    <property type="match status" value="1"/>
</dbReference>
<evidence type="ECO:0000256" key="6">
    <source>
        <dbReference type="ARBA" id="ARBA00022946"/>
    </source>
</evidence>
<dbReference type="InterPro" id="IPR016171">
    <property type="entry name" value="Vanillyl_alc_oxidase_C-sub2"/>
</dbReference>
<dbReference type="Proteomes" id="UP000019384">
    <property type="component" value="Unassembled WGS sequence"/>
</dbReference>
<dbReference type="SUPFAM" id="SSF55103">
    <property type="entry name" value="FAD-linked oxidases, C-terminal domain"/>
    <property type="match status" value="1"/>
</dbReference>
<keyword evidence="5" id="KW-0274">FAD</keyword>
<dbReference type="GO" id="GO:0071949">
    <property type="term" value="F:FAD binding"/>
    <property type="evidence" value="ECO:0007669"/>
    <property type="project" value="InterPro"/>
</dbReference>
<keyword evidence="7" id="KW-0560">Oxidoreductase</keyword>
<comment type="cofactor">
    <cofactor evidence="1">
        <name>FAD</name>
        <dbReference type="ChEBI" id="CHEBI:57692"/>
    </cofactor>
</comment>
<gene>
    <name evidence="13" type="ORF">KUCA_T00005245001</name>
</gene>
<keyword evidence="14" id="KW-1185">Reference proteome</keyword>
<dbReference type="GO" id="GO:0008720">
    <property type="term" value="F:D-lactate dehydrogenase (NAD+) activity"/>
    <property type="evidence" value="ECO:0007669"/>
    <property type="project" value="TreeGrafter"/>
</dbReference>
<comment type="similarity">
    <text evidence="3">Belongs to the FAD-binding oxidoreductase/transferase type 4 family.</text>
</comment>
<keyword evidence="8" id="KW-0496">Mitochondrion</keyword>
<dbReference type="SUPFAM" id="SSF56176">
    <property type="entry name" value="FAD-binding/transporter-associated domain-like"/>
    <property type="match status" value="1"/>
</dbReference>
<evidence type="ECO:0000313" key="14">
    <source>
        <dbReference type="Proteomes" id="UP000019384"/>
    </source>
</evidence>
<evidence type="ECO:0000256" key="11">
    <source>
        <dbReference type="ARBA" id="ARBA00083446"/>
    </source>
</evidence>
<dbReference type="EC" id="1.1.2.4" evidence="9"/>
<dbReference type="PROSITE" id="PS51387">
    <property type="entry name" value="FAD_PCMH"/>
    <property type="match status" value="1"/>
</dbReference>
<dbReference type="GO" id="GO:0004458">
    <property type="term" value="F:D-lactate dehydrogenase (cytochrome) activity"/>
    <property type="evidence" value="ECO:0007669"/>
    <property type="project" value="UniProtKB-EC"/>
</dbReference>
<organism evidence="13 14">
    <name type="scientific">Kuraishia capsulata CBS 1993</name>
    <dbReference type="NCBI Taxonomy" id="1382522"/>
    <lineage>
        <taxon>Eukaryota</taxon>
        <taxon>Fungi</taxon>
        <taxon>Dikarya</taxon>
        <taxon>Ascomycota</taxon>
        <taxon>Saccharomycotina</taxon>
        <taxon>Pichiomycetes</taxon>
        <taxon>Pichiales</taxon>
        <taxon>Pichiaceae</taxon>
        <taxon>Kuraishia</taxon>
    </lineage>
</organism>
<name>W6MUG3_9ASCO</name>
<dbReference type="PANTHER" id="PTHR11748:SF111">
    <property type="entry name" value="D-LACTATE DEHYDROGENASE, MITOCHONDRIAL-RELATED"/>
    <property type="match status" value="1"/>
</dbReference>
<reference evidence="13" key="1">
    <citation type="submission" date="2013-12" db="EMBL/GenBank/DDBJ databases">
        <authorList>
            <person name="Genoscope - CEA"/>
        </authorList>
    </citation>
    <scope>NUCLEOTIDE SEQUENCE</scope>
    <source>
        <strain evidence="13">CBS 1993</strain>
    </source>
</reference>
<evidence type="ECO:0000259" key="12">
    <source>
        <dbReference type="PROSITE" id="PS51387"/>
    </source>
</evidence>
<dbReference type="OrthoDB" id="7786253at2759"/>
<dbReference type="PANTHER" id="PTHR11748">
    <property type="entry name" value="D-LACTATE DEHYDROGENASE"/>
    <property type="match status" value="1"/>
</dbReference>
<comment type="catalytic activity">
    <reaction evidence="10">
        <text>(R)-lactate + 2 Fe(III)-[cytochrome c] = 2 Fe(II)-[cytochrome c] + pyruvate + 2 H(+)</text>
        <dbReference type="Rhea" id="RHEA:13521"/>
        <dbReference type="Rhea" id="RHEA-COMP:10350"/>
        <dbReference type="Rhea" id="RHEA-COMP:14399"/>
        <dbReference type="ChEBI" id="CHEBI:15361"/>
        <dbReference type="ChEBI" id="CHEBI:15378"/>
        <dbReference type="ChEBI" id="CHEBI:16004"/>
        <dbReference type="ChEBI" id="CHEBI:29033"/>
        <dbReference type="ChEBI" id="CHEBI:29034"/>
        <dbReference type="EC" id="1.1.2.4"/>
    </reaction>
</comment>
<sequence length="592" mass="65113">MMMISRRPLLGGLKRLPTAFSARLQSTAPGTEAAAKKAKEKAEDIAKWEAQREQYNPKKDPLNTKFGKWFQFGLIFTIGATVGSGYISYKVGENPPSFLFPSSSTTKLEELVPAKYGSVDSKVLAELELLLGSDQISQKQQQLDEHSDTYWNSHHAEAEQRPICVVYPQTTEQVSGIMKICHSHRIPVVPFSGGTSLEGHFIPTRGGICIDLSAMNNILALHKEDLDIMVQPCVGWEELDDYLSEYGLMFGPDPGPGAMIGGMIGTSCSGTNAARYGTMKENVVSLTVVLADGTVLKTKKRPRKSSAGYNLNGLFIGSEGTLGIVTEATLKLYVRPKFEHVAVVSFPKIDDAANTVSRIVAEGITVNAMELLDDRMMHFINESGGVSQTYKEAPTLFFKLGGETQDSVRSLVKKVQAIVKENNCASFKFAEDAGEKAELWSARKVALWSTMDYGRKKISQDIQLWTTDVAVPISKLCELLVETKQDMEDSGLAASLVGHAGDGNFHAFLLFKPEQRPIAETLVERMVQRALKYDGTCTGEHGVGFGKRSFLEEELGSQVVDAMRKVKLALDPYRLLNPDKVFRIDPAEKSEH</sequence>
<dbReference type="Gene3D" id="3.30.70.2740">
    <property type="match status" value="1"/>
</dbReference>
<dbReference type="EMBL" id="HG793130">
    <property type="protein sequence ID" value="CDK29257.1"/>
    <property type="molecule type" value="Genomic_DNA"/>
</dbReference>
<evidence type="ECO:0000256" key="1">
    <source>
        <dbReference type="ARBA" id="ARBA00001974"/>
    </source>
</evidence>
<dbReference type="GO" id="GO:1903457">
    <property type="term" value="P:lactate catabolic process"/>
    <property type="evidence" value="ECO:0007669"/>
    <property type="project" value="EnsemblFungi"/>
</dbReference>
<evidence type="ECO:0000256" key="5">
    <source>
        <dbReference type="ARBA" id="ARBA00022827"/>
    </source>
</evidence>
<dbReference type="GO" id="GO:0005743">
    <property type="term" value="C:mitochondrial inner membrane"/>
    <property type="evidence" value="ECO:0007669"/>
    <property type="project" value="EnsemblFungi"/>
</dbReference>
<keyword evidence="6" id="KW-0809">Transit peptide</keyword>
<dbReference type="InterPro" id="IPR004113">
    <property type="entry name" value="FAD-bd_oxidored_4_C"/>
</dbReference>
<dbReference type="STRING" id="1382522.W6MUG3"/>
<dbReference type="InterPro" id="IPR016166">
    <property type="entry name" value="FAD-bd_PCMH"/>
</dbReference>
<dbReference type="AlphaFoldDB" id="W6MUG3"/>
<dbReference type="FunFam" id="3.30.70.2740:FF:000001">
    <property type="entry name" value="D-lactate dehydrogenase mitochondrial"/>
    <property type="match status" value="1"/>
</dbReference>
<reference evidence="13" key="2">
    <citation type="submission" date="2014-02" db="EMBL/GenBank/DDBJ databases">
        <title>Complete DNA sequence of /Kuraishia capsulata/ illustrates novel genomic features among budding yeasts (/Saccharomycotina/).</title>
        <authorList>
            <person name="Morales L."/>
            <person name="Noel B."/>
            <person name="Porcel B."/>
            <person name="Marcet-Houben M."/>
            <person name="Hullo M-F."/>
            <person name="Sacerdot C."/>
            <person name="Tekaia F."/>
            <person name="Leh-Louis V."/>
            <person name="Despons L."/>
            <person name="Khanna V."/>
            <person name="Aury J-M."/>
            <person name="Barbe V."/>
            <person name="Couloux A."/>
            <person name="Labadie K."/>
            <person name="Pelletier E."/>
            <person name="Souciet J-L."/>
            <person name="Boekhout T."/>
            <person name="Gabaldon T."/>
            <person name="Wincker P."/>
            <person name="Dujon B."/>
        </authorList>
    </citation>
    <scope>NUCLEOTIDE SEQUENCE</scope>
    <source>
        <strain evidence="13">CBS 1993</strain>
    </source>
</reference>
<dbReference type="InterPro" id="IPR006094">
    <property type="entry name" value="Oxid_FAD_bind_N"/>
</dbReference>
<evidence type="ECO:0000256" key="4">
    <source>
        <dbReference type="ARBA" id="ARBA00022630"/>
    </source>
</evidence>
<evidence type="ECO:0000313" key="13">
    <source>
        <dbReference type="EMBL" id="CDK29257.1"/>
    </source>
</evidence>
<evidence type="ECO:0000256" key="8">
    <source>
        <dbReference type="ARBA" id="ARBA00023128"/>
    </source>
</evidence>
<evidence type="ECO:0000256" key="9">
    <source>
        <dbReference type="ARBA" id="ARBA00038897"/>
    </source>
</evidence>
<dbReference type="InterPro" id="IPR036318">
    <property type="entry name" value="FAD-bd_PCMH-like_sf"/>
</dbReference>
<dbReference type="InterPro" id="IPR016169">
    <property type="entry name" value="FAD-bd_PCMH_sub2"/>
</dbReference>
<dbReference type="FunFam" id="1.10.45.10:FF:000001">
    <property type="entry name" value="D-lactate dehydrogenase mitochondrial"/>
    <property type="match status" value="1"/>
</dbReference>
<feature type="domain" description="FAD-binding PCMH-type" evidence="12">
    <location>
        <begin position="158"/>
        <end position="335"/>
    </location>
</feature>
<comment type="subcellular location">
    <subcellularLocation>
        <location evidence="2">Mitochondrion</location>
    </subcellularLocation>
</comment>
<evidence type="ECO:0000256" key="3">
    <source>
        <dbReference type="ARBA" id="ARBA00008000"/>
    </source>
</evidence>
<evidence type="ECO:0000256" key="10">
    <source>
        <dbReference type="ARBA" id="ARBA00051436"/>
    </source>
</evidence>
<evidence type="ECO:0000256" key="7">
    <source>
        <dbReference type="ARBA" id="ARBA00023002"/>
    </source>
</evidence>
<dbReference type="GeneID" id="34522633"/>
<dbReference type="Gene3D" id="1.10.45.10">
    <property type="entry name" value="Vanillyl-alcohol Oxidase, Chain A, domain 4"/>
    <property type="match status" value="1"/>
</dbReference>
<evidence type="ECO:0000256" key="2">
    <source>
        <dbReference type="ARBA" id="ARBA00004173"/>
    </source>
</evidence>
<dbReference type="Pfam" id="PF02913">
    <property type="entry name" value="FAD-oxidase_C"/>
    <property type="match status" value="1"/>
</dbReference>
<dbReference type="Pfam" id="PF01565">
    <property type="entry name" value="FAD_binding_4"/>
    <property type="match status" value="1"/>
</dbReference>
<keyword evidence="4" id="KW-0285">Flavoprotein</keyword>
<dbReference type="FunFam" id="3.30.465.10:FF:000014">
    <property type="entry name" value="D-lactate dehydrogenase (Cytochrome), putative"/>
    <property type="match status" value="1"/>
</dbReference>
<dbReference type="HOGENOM" id="CLU_017779_3_3_1"/>
<dbReference type="RefSeq" id="XP_022461245.1">
    <property type="nucleotide sequence ID" value="XM_022600422.1"/>
</dbReference>
<proteinExistence type="inferred from homology"/>
<accession>W6MUG3</accession>
<dbReference type="InterPro" id="IPR016164">
    <property type="entry name" value="FAD-linked_Oxase-like_C"/>
</dbReference>
<protein>
    <recommendedName>
        <fullName evidence="9">D-lactate dehydrogenase (cytochrome)</fullName>
        <ecNumber evidence="9">1.1.2.4</ecNumber>
    </recommendedName>
    <alternativeName>
        <fullName evidence="11">D-lactate ferricytochrome C oxidoreductase</fullName>
    </alternativeName>
</protein>